<reference evidence="2 3" key="1">
    <citation type="submission" date="2019-02" db="EMBL/GenBank/DDBJ databases">
        <title>Deep-cultivation of Planctomycetes and their phenomic and genomic characterization uncovers novel biology.</title>
        <authorList>
            <person name="Wiegand S."/>
            <person name="Jogler M."/>
            <person name="Boedeker C."/>
            <person name="Pinto D."/>
            <person name="Vollmers J."/>
            <person name="Rivas-Marin E."/>
            <person name="Kohn T."/>
            <person name="Peeters S.H."/>
            <person name="Heuer A."/>
            <person name="Rast P."/>
            <person name="Oberbeckmann S."/>
            <person name="Bunk B."/>
            <person name="Jeske O."/>
            <person name="Meyerdierks A."/>
            <person name="Storesund J.E."/>
            <person name="Kallscheuer N."/>
            <person name="Luecker S."/>
            <person name="Lage O.M."/>
            <person name="Pohl T."/>
            <person name="Merkel B.J."/>
            <person name="Hornburger P."/>
            <person name="Mueller R.-W."/>
            <person name="Bruemmer F."/>
            <person name="Labrenz M."/>
            <person name="Spormann A.M."/>
            <person name="Op den Camp H."/>
            <person name="Overmann J."/>
            <person name="Amann R."/>
            <person name="Jetten M.S.M."/>
            <person name="Mascher T."/>
            <person name="Medema M.H."/>
            <person name="Devos D.P."/>
            <person name="Kaster A.-K."/>
            <person name="Ovreas L."/>
            <person name="Rohde M."/>
            <person name="Galperin M.Y."/>
            <person name="Jogler C."/>
        </authorList>
    </citation>
    <scope>NUCLEOTIDE SEQUENCE [LARGE SCALE GENOMIC DNA]</scope>
    <source>
        <strain evidence="2 3">K22_7</strain>
    </source>
</reference>
<dbReference type="OrthoDB" id="9801244at2"/>
<dbReference type="KEGG" id="rlc:K227x_63020"/>
<keyword evidence="1" id="KW-0732">Signal</keyword>
<gene>
    <name evidence="2" type="ORF">K227x_63020</name>
</gene>
<accession>A0A517NLC9</accession>
<feature type="chain" id="PRO_5021702471" description="Integral membrane protein" evidence="1">
    <location>
        <begin position="23"/>
        <end position="300"/>
    </location>
</feature>
<sequence precursor="true">MAIPAMLLIGLMVIGVFQSANDDSSGKSSAMETDAGATAASKIRLDEARLVESSGLARSHHRDDAFWTHNDSGSKPELFAFDLTGRRLVRLRFPSIRKAIDWEDMASFVDDGVPRLLIADTGDNKGVRSTVSLHLCDEPGLDDDKQQADVQTIQVAFPDGPHDCEAVAVDVQRRLIVMLTKSGFPLCRVYAIPIPHFDDGQSIIQVQATAVTTLAMPMVTAADFDSATGDLWVINYFQAFRFAGTDPATPLSKMLAALPTAMDLPRLRQIEAMAVGPNSQVWVTSEGTPAWMQKVSQPGR</sequence>
<keyword evidence="3" id="KW-1185">Reference proteome</keyword>
<dbReference type="Proteomes" id="UP000318538">
    <property type="component" value="Chromosome"/>
</dbReference>
<proteinExistence type="predicted"/>
<name>A0A517NLC9_9BACT</name>
<feature type="signal peptide" evidence="1">
    <location>
        <begin position="1"/>
        <end position="22"/>
    </location>
</feature>
<dbReference type="EMBL" id="CP036525">
    <property type="protein sequence ID" value="QDT07873.1"/>
    <property type="molecule type" value="Genomic_DNA"/>
</dbReference>
<evidence type="ECO:0000313" key="3">
    <source>
        <dbReference type="Proteomes" id="UP000318538"/>
    </source>
</evidence>
<dbReference type="AlphaFoldDB" id="A0A517NLC9"/>
<evidence type="ECO:0000313" key="2">
    <source>
        <dbReference type="EMBL" id="QDT07873.1"/>
    </source>
</evidence>
<organism evidence="2 3">
    <name type="scientific">Rubripirellula lacrimiformis</name>
    <dbReference type="NCBI Taxonomy" id="1930273"/>
    <lineage>
        <taxon>Bacteria</taxon>
        <taxon>Pseudomonadati</taxon>
        <taxon>Planctomycetota</taxon>
        <taxon>Planctomycetia</taxon>
        <taxon>Pirellulales</taxon>
        <taxon>Pirellulaceae</taxon>
        <taxon>Rubripirellula</taxon>
    </lineage>
</organism>
<evidence type="ECO:0000256" key="1">
    <source>
        <dbReference type="SAM" id="SignalP"/>
    </source>
</evidence>
<protein>
    <recommendedName>
        <fullName evidence="4">Integral membrane protein</fullName>
    </recommendedName>
</protein>
<evidence type="ECO:0008006" key="4">
    <source>
        <dbReference type="Google" id="ProtNLM"/>
    </source>
</evidence>